<evidence type="ECO:0000256" key="1">
    <source>
        <dbReference type="ARBA" id="ARBA00000098"/>
    </source>
</evidence>
<evidence type="ECO:0000256" key="4">
    <source>
        <dbReference type="ARBA" id="ARBA00012564"/>
    </source>
</evidence>
<dbReference type="AlphaFoldDB" id="A0ABD6WCX3"/>
<protein>
    <recommendedName>
        <fullName evidence="5">Aminopeptidase N</fullName>
        <ecNumber evidence="4">3.4.11.2</ecNumber>
    </recommendedName>
    <alternativeName>
        <fullName evidence="12">Alanine aminopeptidase</fullName>
    </alternativeName>
    <alternativeName>
        <fullName evidence="13">Lysyl aminopeptidase</fullName>
    </alternativeName>
</protein>
<evidence type="ECO:0000256" key="2">
    <source>
        <dbReference type="ARBA" id="ARBA00004496"/>
    </source>
</evidence>
<dbReference type="InterPro" id="IPR034015">
    <property type="entry name" value="M1_LTA4H"/>
</dbReference>
<feature type="active site" description="Proton donor" evidence="14">
    <location>
        <position position="364"/>
    </location>
</feature>
<evidence type="ECO:0000256" key="10">
    <source>
        <dbReference type="ARBA" id="ARBA00022833"/>
    </source>
</evidence>
<dbReference type="SUPFAM" id="SSF63737">
    <property type="entry name" value="Leukotriene A4 hydrolase N-terminal domain"/>
    <property type="match status" value="1"/>
</dbReference>
<dbReference type="Proteomes" id="UP000237881">
    <property type="component" value="Unassembled WGS sequence"/>
</dbReference>
<dbReference type="CDD" id="cd09603">
    <property type="entry name" value="M1_APN_like"/>
    <property type="match status" value="1"/>
</dbReference>
<evidence type="ECO:0000259" key="17">
    <source>
        <dbReference type="Pfam" id="PF17900"/>
    </source>
</evidence>
<name>A0ABD6WCX3_RATRA</name>
<dbReference type="InterPro" id="IPR001930">
    <property type="entry name" value="Peptidase_M1"/>
</dbReference>
<proteinExistence type="inferred from homology"/>
<dbReference type="Gene3D" id="1.10.390.10">
    <property type="entry name" value="Neutral Protease Domain 2"/>
    <property type="match status" value="1"/>
</dbReference>
<dbReference type="Pfam" id="PF17900">
    <property type="entry name" value="Peptidase_M1_N"/>
    <property type="match status" value="1"/>
</dbReference>
<gene>
    <name evidence="18" type="ORF">C5C04_01025</name>
    <name evidence="19" type="ORF">C5C40_01040</name>
</gene>
<evidence type="ECO:0000313" key="20">
    <source>
        <dbReference type="Proteomes" id="UP000237881"/>
    </source>
</evidence>
<dbReference type="EC" id="3.4.11.2" evidence="4"/>
<evidence type="ECO:0000256" key="9">
    <source>
        <dbReference type="ARBA" id="ARBA00022801"/>
    </source>
</evidence>
<keyword evidence="21" id="KW-1185">Reference proteome</keyword>
<reference evidence="20 21" key="1">
    <citation type="submission" date="2018-02" db="EMBL/GenBank/DDBJ databases">
        <title>Bacteriophage NCPPB3778 and a type I-E CRISPR drive the evolution of the US Biological Select Agent, Rathayibacter toxicus.</title>
        <authorList>
            <person name="Davis E.W.II."/>
            <person name="Tabima J.F."/>
            <person name="Weisberg A.J."/>
            <person name="Lopes L.D."/>
            <person name="Wiseman M.S."/>
            <person name="Wiseman M.S."/>
            <person name="Pupko T."/>
            <person name="Belcher M.S."/>
            <person name="Sechler A.J."/>
            <person name="Tancos M.A."/>
            <person name="Schroeder B.K."/>
            <person name="Murray T.D."/>
            <person name="Luster D.G."/>
            <person name="Schneider W.L."/>
            <person name="Rogers E."/>
            <person name="Andreote F.D."/>
            <person name="Grunwald N.J."/>
            <person name="Putnam M.L."/>
            <person name="Chang J.H."/>
        </authorList>
    </citation>
    <scope>NUCLEOTIDE SEQUENCE [LARGE SCALE GENOMIC DNA]</scope>
    <source>
        <strain evidence="19 21">AY1D6</strain>
        <strain evidence="18 20">AY1I9</strain>
    </source>
</reference>
<comment type="catalytic activity">
    <reaction evidence="1">
        <text>Release of an N-terminal amino acid, Xaa-|-Yaa- from a peptide, amide or arylamide. Xaa is preferably Ala, but may be most amino acids including Pro (slow action). When a terminal hydrophobic residue is followed by a prolyl residue, the two may be released as an intact Xaa-Pro dipeptide.</text>
        <dbReference type="EC" id="3.4.11.2"/>
    </reaction>
</comment>
<keyword evidence="6" id="KW-0963">Cytoplasm</keyword>
<evidence type="ECO:0000313" key="19">
    <source>
        <dbReference type="EMBL" id="PPH79970.1"/>
    </source>
</evidence>
<keyword evidence="11" id="KW-0482">Metalloprotease</keyword>
<dbReference type="GO" id="GO:0016285">
    <property type="term" value="F:alanyl aminopeptidase activity"/>
    <property type="evidence" value="ECO:0007669"/>
    <property type="project" value="UniProtKB-EC"/>
</dbReference>
<feature type="domain" description="Peptidase M1 membrane alanine aminopeptidase" evidence="16">
    <location>
        <begin position="283"/>
        <end position="423"/>
    </location>
</feature>
<dbReference type="InterPro" id="IPR042097">
    <property type="entry name" value="Aminopeptidase_N-like_N_sf"/>
</dbReference>
<comment type="cofactor">
    <cofactor evidence="15">
        <name>Zn(2+)</name>
        <dbReference type="ChEBI" id="CHEBI:29105"/>
    </cofactor>
    <text evidence="15">Binds 1 zinc ion per subunit.</text>
</comment>
<feature type="binding site" evidence="15">
    <location>
        <position position="311"/>
    </location>
    <ligand>
        <name>Zn(2+)</name>
        <dbReference type="ChEBI" id="CHEBI:29105"/>
        <note>catalytic</note>
    </ligand>
</feature>
<dbReference type="GO" id="GO:0005737">
    <property type="term" value="C:cytoplasm"/>
    <property type="evidence" value="ECO:0007669"/>
    <property type="project" value="UniProtKB-SubCell"/>
</dbReference>
<comment type="similarity">
    <text evidence="3">Belongs to the peptidase M1 family.</text>
</comment>
<evidence type="ECO:0000313" key="21">
    <source>
        <dbReference type="Proteomes" id="UP000239698"/>
    </source>
</evidence>
<feature type="active site" description="Proton acceptor" evidence="14">
    <location>
        <position position="289"/>
    </location>
</feature>
<dbReference type="InterPro" id="IPR014782">
    <property type="entry name" value="Peptidase_M1_dom"/>
</dbReference>
<keyword evidence="9" id="KW-0378">Hydrolase</keyword>
<feature type="binding site" evidence="15">
    <location>
        <position position="288"/>
    </location>
    <ligand>
        <name>Zn(2+)</name>
        <dbReference type="ChEBI" id="CHEBI:29105"/>
        <note>catalytic</note>
    </ligand>
</feature>
<dbReference type="EMBL" id="PSUL01000001">
    <property type="protein sequence ID" value="PPF16466.1"/>
    <property type="molecule type" value="Genomic_DNA"/>
</dbReference>
<dbReference type="GO" id="GO:0046872">
    <property type="term" value="F:metal ion binding"/>
    <property type="evidence" value="ECO:0007669"/>
    <property type="project" value="UniProtKB-KW"/>
</dbReference>
<evidence type="ECO:0000256" key="15">
    <source>
        <dbReference type="PIRSR" id="PIRSR634015-3"/>
    </source>
</evidence>
<dbReference type="PANTHER" id="PTHR45726:SF3">
    <property type="entry name" value="LEUKOTRIENE A-4 HYDROLASE"/>
    <property type="match status" value="1"/>
</dbReference>
<evidence type="ECO:0000256" key="5">
    <source>
        <dbReference type="ARBA" id="ARBA00015611"/>
    </source>
</evidence>
<evidence type="ECO:0000256" key="7">
    <source>
        <dbReference type="ARBA" id="ARBA00022670"/>
    </source>
</evidence>
<dbReference type="Pfam" id="PF01433">
    <property type="entry name" value="Peptidase_M1"/>
    <property type="match status" value="1"/>
</dbReference>
<evidence type="ECO:0000256" key="13">
    <source>
        <dbReference type="ARBA" id="ARBA00031533"/>
    </source>
</evidence>
<feature type="domain" description="Aminopeptidase N-like N-terminal" evidence="17">
    <location>
        <begin position="22"/>
        <end position="192"/>
    </location>
</feature>
<sequence length="436" mass="48188">MGLETAGDPDVPGIGNTGYRVESYTLDLDYRVASNRLAGRATLHVLALQPLRRFSLDLSRLRVARVRIDGRRARHEQAPHKLRVTPAEPLVAGERIIVEIDYSGHPAPRASHWGELGWEELADGVLVASQPSGSSTWFPCNDDVAEKAPYRLRVTAEEGYAVLANGVLLDSSARSGRRTWLYEQREPTAAYLASVQIGRYVLEERVLAGVAVTLARPAALAARVAHDFAPLERMLALFTRLFGPYPFARYCVVVTADELEIPLEAQAMAVFGANHADGGGGSERLIAHELAHQWFGNSVGIARWRHIWLNEGFACYAEWLWSEESGRASADACARRHHAVLRAAAQDLVLADPGPVALFDDRVYKRGALTVHALRLTVGDEPFFRLLRAWTSRYAFAAVTDEEFRDLCTELLGDGVDDLLDAWLLDEELPPLPPAR</sequence>
<accession>A0ABD6WCX3</accession>
<dbReference type="EMBL" id="PSVT01000001">
    <property type="protein sequence ID" value="PPH79970.1"/>
    <property type="molecule type" value="Genomic_DNA"/>
</dbReference>
<dbReference type="PRINTS" id="PR00756">
    <property type="entry name" value="ALADIPTASE"/>
</dbReference>
<dbReference type="GO" id="GO:0008237">
    <property type="term" value="F:metallopeptidase activity"/>
    <property type="evidence" value="ECO:0007669"/>
    <property type="project" value="UniProtKB-KW"/>
</dbReference>
<dbReference type="GO" id="GO:0006508">
    <property type="term" value="P:proteolysis"/>
    <property type="evidence" value="ECO:0007669"/>
    <property type="project" value="UniProtKB-KW"/>
</dbReference>
<dbReference type="InterPro" id="IPR045357">
    <property type="entry name" value="Aminopeptidase_N-like_N"/>
</dbReference>
<feature type="binding site" evidence="15">
    <location>
        <position position="292"/>
    </location>
    <ligand>
        <name>Zn(2+)</name>
        <dbReference type="ChEBI" id="CHEBI:29105"/>
        <note>catalytic</note>
    </ligand>
</feature>
<comment type="caution">
    <text evidence="18">The sequence shown here is derived from an EMBL/GenBank/DDBJ whole genome shotgun (WGS) entry which is preliminary data.</text>
</comment>
<evidence type="ECO:0000259" key="16">
    <source>
        <dbReference type="Pfam" id="PF01433"/>
    </source>
</evidence>
<dbReference type="Gene3D" id="2.60.40.1730">
    <property type="entry name" value="tricorn interacting facor f3 domain"/>
    <property type="match status" value="1"/>
</dbReference>
<comment type="subcellular location">
    <subcellularLocation>
        <location evidence="2">Cytoplasm</location>
    </subcellularLocation>
</comment>
<dbReference type="InterPro" id="IPR027268">
    <property type="entry name" value="Peptidase_M4/M1_CTD_sf"/>
</dbReference>
<evidence type="ECO:0000256" key="6">
    <source>
        <dbReference type="ARBA" id="ARBA00022490"/>
    </source>
</evidence>
<dbReference type="PANTHER" id="PTHR45726">
    <property type="entry name" value="LEUKOTRIENE A-4 HYDROLASE"/>
    <property type="match status" value="1"/>
</dbReference>
<keyword evidence="10 15" id="KW-0862">Zinc</keyword>
<organism evidence="18 20">
    <name type="scientific">Rathayibacter rathayi</name>
    <name type="common">Corynebacterium rathayi</name>
    <dbReference type="NCBI Taxonomy" id="33887"/>
    <lineage>
        <taxon>Bacteria</taxon>
        <taxon>Bacillati</taxon>
        <taxon>Actinomycetota</taxon>
        <taxon>Actinomycetes</taxon>
        <taxon>Micrococcales</taxon>
        <taxon>Microbacteriaceae</taxon>
        <taxon>Rathayibacter</taxon>
    </lineage>
</organism>
<dbReference type="Proteomes" id="UP000239698">
    <property type="component" value="Unassembled WGS sequence"/>
</dbReference>
<evidence type="ECO:0000313" key="18">
    <source>
        <dbReference type="EMBL" id="PPF16466.1"/>
    </source>
</evidence>
<keyword evidence="8 15" id="KW-0479">Metal-binding</keyword>
<evidence type="ECO:0000256" key="3">
    <source>
        <dbReference type="ARBA" id="ARBA00010136"/>
    </source>
</evidence>
<evidence type="ECO:0000256" key="8">
    <source>
        <dbReference type="ARBA" id="ARBA00022723"/>
    </source>
</evidence>
<keyword evidence="7" id="KW-0645">Protease</keyword>
<dbReference type="SUPFAM" id="SSF55486">
    <property type="entry name" value="Metalloproteases ('zincins'), catalytic domain"/>
    <property type="match status" value="1"/>
</dbReference>
<dbReference type="KEGG" id="rry:C1O28_08550"/>
<evidence type="ECO:0000256" key="12">
    <source>
        <dbReference type="ARBA" id="ARBA00029811"/>
    </source>
</evidence>
<evidence type="ECO:0000256" key="14">
    <source>
        <dbReference type="PIRSR" id="PIRSR634015-1"/>
    </source>
</evidence>
<evidence type="ECO:0000256" key="11">
    <source>
        <dbReference type="ARBA" id="ARBA00023049"/>
    </source>
</evidence>